<name>A0ABV6C006_9ACTN</name>
<dbReference type="CDD" id="cd06464">
    <property type="entry name" value="ACD_sHsps-like"/>
    <property type="match status" value="1"/>
</dbReference>
<comment type="similarity">
    <text evidence="1 2">Belongs to the small heat shock protein (HSP20) family.</text>
</comment>
<accession>A0ABV6C006</accession>
<dbReference type="Proteomes" id="UP001589788">
    <property type="component" value="Unassembled WGS sequence"/>
</dbReference>
<sequence>MLLRFDPFRELDRLTQQVLGAASGTLASVPMDAYRRGDEVVVSLDLPGVDPDTIEVTVEKDVLTIAGERRHEVAEDAEVLVRERPVGTFTRRLFLGESLDTEGIRASYDRGVLTVTIPVAAEAKPRRVAVERGHQAQAIEAQASPAQNGASAPSAEPVAASAA</sequence>
<dbReference type="PROSITE" id="PS01031">
    <property type="entry name" value="SHSP"/>
    <property type="match status" value="1"/>
</dbReference>
<evidence type="ECO:0000256" key="3">
    <source>
        <dbReference type="SAM" id="MobiDB-lite"/>
    </source>
</evidence>
<evidence type="ECO:0000259" key="4">
    <source>
        <dbReference type="PROSITE" id="PS01031"/>
    </source>
</evidence>
<dbReference type="EMBL" id="JBHLYQ010000013">
    <property type="protein sequence ID" value="MFC0081015.1"/>
    <property type="molecule type" value="Genomic_DNA"/>
</dbReference>
<organism evidence="5 6">
    <name type="scientific">Aciditerrimonas ferrireducens</name>
    <dbReference type="NCBI Taxonomy" id="667306"/>
    <lineage>
        <taxon>Bacteria</taxon>
        <taxon>Bacillati</taxon>
        <taxon>Actinomycetota</taxon>
        <taxon>Acidimicrobiia</taxon>
        <taxon>Acidimicrobiales</taxon>
        <taxon>Acidimicrobiaceae</taxon>
        <taxon>Aciditerrimonas</taxon>
    </lineage>
</organism>
<feature type="region of interest" description="Disordered" evidence="3">
    <location>
        <begin position="131"/>
        <end position="163"/>
    </location>
</feature>
<gene>
    <name evidence="5" type="ORF">ACFFRE_02430</name>
</gene>
<comment type="caution">
    <text evidence="5">The sequence shown here is derived from an EMBL/GenBank/DDBJ whole genome shotgun (WGS) entry which is preliminary data.</text>
</comment>
<evidence type="ECO:0000256" key="1">
    <source>
        <dbReference type="PROSITE-ProRule" id="PRU00285"/>
    </source>
</evidence>
<keyword evidence="6" id="KW-1185">Reference proteome</keyword>
<dbReference type="Pfam" id="PF00011">
    <property type="entry name" value="HSP20"/>
    <property type="match status" value="1"/>
</dbReference>
<feature type="compositionally biased region" description="Low complexity" evidence="3">
    <location>
        <begin position="150"/>
        <end position="163"/>
    </location>
</feature>
<dbReference type="SUPFAM" id="SSF49764">
    <property type="entry name" value="HSP20-like chaperones"/>
    <property type="match status" value="1"/>
</dbReference>
<reference evidence="5 6" key="1">
    <citation type="submission" date="2024-09" db="EMBL/GenBank/DDBJ databases">
        <authorList>
            <person name="Sun Q."/>
            <person name="Mori K."/>
        </authorList>
    </citation>
    <scope>NUCLEOTIDE SEQUENCE [LARGE SCALE GENOMIC DNA]</scope>
    <source>
        <strain evidence="5 6">JCM 15389</strain>
    </source>
</reference>
<protein>
    <submittedName>
        <fullName evidence="5">Hsp20/alpha crystallin family protein</fullName>
    </submittedName>
</protein>
<dbReference type="PANTHER" id="PTHR11527">
    <property type="entry name" value="HEAT-SHOCK PROTEIN 20 FAMILY MEMBER"/>
    <property type="match status" value="1"/>
</dbReference>
<proteinExistence type="inferred from homology"/>
<evidence type="ECO:0000256" key="2">
    <source>
        <dbReference type="RuleBase" id="RU003616"/>
    </source>
</evidence>
<evidence type="ECO:0000313" key="5">
    <source>
        <dbReference type="EMBL" id="MFC0081015.1"/>
    </source>
</evidence>
<dbReference type="RefSeq" id="WP_377787821.1">
    <property type="nucleotide sequence ID" value="NZ_JBHLYQ010000013.1"/>
</dbReference>
<dbReference type="Gene3D" id="2.60.40.790">
    <property type="match status" value="1"/>
</dbReference>
<dbReference type="InterPro" id="IPR002068">
    <property type="entry name" value="A-crystallin/Hsp20_dom"/>
</dbReference>
<dbReference type="InterPro" id="IPR031107">
    <property type="entry name" value="Small_HSP"/>
</dbReference>
<evidence type="ECO:0000313" key="6">
    <source>
        <dbReference type="Proteomes" id="UP001589788"/>
    </source>
</evidence>
<dbReference type="InterPro" id="IPR008978">
    <property type="entry name" value="HSP20-like_chaperone"/>
</dbReference>
<feature type="domain" description="SHSP" evidence="4">
    <location>
        <begin position="22"/>
        <end position="133"/>
    </location>
</feature>